<feature type="transmembrane region" description="Helical" evidence="1">
    <location>
        <begin position="35"/>
        <end position="56"/>
    </location>
</feature>
<dbReference type="Proteomes" id="UP000237865">
    <property type="component" value="Unassembled WGS sequence"/>
</dbReference>
<feature type="transmembrane region" description="Helical" evidence="1">
    <location>
        <begin position="322"/>
        <end position="341"/>
    </location>
</feature>
<accession>A0A2S5RFC3</accession>
<keyword evidence="1" id="KW-0472">Membrane</keyword>
<sequence>MKSKDDFLNPKFRLNWKIKDSIEDVSKRNLFLYKISFLVTFLFVVLFAISFLYLYIISTDQHLKVYFQYFDSLTKKGFALPSFVDVWGTMIAAFALFAISLGLVALYKPIVTSGGNTKLKQLFYIVTLTIFIVSAFLLSALSQHHYGSYAEFVRLELSTEANPELTKALKSVGDTLIFDWKFQSTVWWVLFVQIIGIFSLIITLENATSKKEDTTGIEKYIHYNLKTSKSFSGSKIVEKMNRVFKPTTKNISVWALIVVVLVLLPNFIFTILISTSTTKMGAMIQWSYHLPNLLKDFSGVDQLYSHLLGDKYQPAYFSLNSLPIIMIGITFATSFFFLSILTRSEKQISDIVFVVQSIILGIEVVTLLIIMIFIKFEMNTLLSIWLDHGANFKTELQTILTVDFNKITELFHFDLVQHAIDTKTLEWLPRSGVIAETIISFSFVGAMFTGVGIGLVKNIKMHNEFYKLKKEAEEEYAY</sequence>
<evidence type="ECO:0000313" key="2">
    <source>
        <dbReference type="EMBL" id="PPE06036.1"/>
    </source>
</evidence>
<protein>
    <submittedName>
        <fullName evidence="2">Uncharacterized protein</fullName>
    </submittedName>
</protein>
<organism evidence="2 3">
    <name type="scientific">Williamsoniiplasma lucivorax</name>
    <dbReference type="NCBI Taxonomy" id="209274"/>
    <lineage>
        <taxon>Bacteria</taxon>
        <taxon>Bacillati</taxon>
        <taxon>Mycoplasmatota</taxon>
        <taxon>Mollicutes</taxon>
        <taxon>Entomoplasmatales</taxon>
        <taxon>Williamsoniiplasma</taxon>
    </lineage>
</organism>
<proteinExistence type="predicted"/>
<feature type="transmembrane region" description="Helical" evidence="1">
    <location>
        <begin position="86"/>
        <end position="110"/>
    </location>
</feature>
<keyword evidence="1" id="KW-0812">Transmembrane</keyword>
<feature type="transmembrane region" description="Helical" evidence="1">
    <location>
        <begin position="353"/>
        <end position="374"/>
    </location>
</feature>
<dbReference type="RefSeq" id="WP_028126849.1">
    <property type="nucleotide sequence ID" value="NZ_PHNE01000001.1"/>
</dbReference>
<evidence type="ECO:0000313" key="3">
    <source>
        <dbReference type="Proteomes" id="UP000237865"/>
    </source>
</evidence>
<dbReference type="AlphaFoldDB" id="A0A2S5RFC3"/>
<name>A0A2S5RFC3_9MOLU</name>
<comment type="caution">
    <text evidence="2">The sequence shown here is derived from an EMBL/GenBank/DDBJ whole genome shotgun (WGS) entry which is preliminary data.</text>
</comment>
<dbReference type="EMBL" id="PHNE01000001">
    <property type="protein sequence ID" value="PPE06036.1"/>
    <property type="molecule type" value="Genomic_DNA"/>
</dbReference>
<evidence type="ECO:0000256" key="1">
    <source>
        <dbReference type="SAM" id="Phobius"/>
    </source>
</evidence>
<feature type="transmembrane region" description="Helical" evidence="1">
    <location>
        <begin position="122"/>
        <end position="141"/>
    </location>
</feature>
<keyword evidence="1" id="KW-1133">Transmembrane helix</keyword>
<feature type="transmembrane region" description="Helical" evidence="1">
    <location>
        <begin position="433"/>
        <end position="456"/>
    </location>
</feature>
<keyword evidence="3" id="KW-1185">Reference proteome</keyword>
<gene>
    <name evidence="2" type="ORF">ELUCI_v1c03270</name>
</gene>
<feature type="transmembrane region" description="Helical" evidence="1">
    <location>
        <begin position="185"/>
        <end position="204"/>
    </location>
</feature>
<dbReference type="STRING" id="1399797.GCA_000518285_01519"/>
<feature type="transmembrane region" description="Helical" evidence="1">
    <location>
        <begin position="251"/>
        <end position="273"/>
    </location>
</feature>
<reference evidence="2 3" key="1">
    <citation type="submission" date="2017-11" db="EMBL/GenBank/DDBJ databases">
        <title>Genome sequence of Entomoplasma lucivorax PIPN-2 (ATCC 49196).</title>
        <authorList>
            <person name="Lo W.-S."/>
            <person name="Gasparich G.E."/>
            <person name="Kuo C.-H."/>
        </authorList>
    </citation>
    <scope>NUCLEOTIDE SEQUENCE [LARGE SCALE GENOMIC DNA]</scope>
    <source>
        <strain evidence="2 3">PIPN-2</strain>
    </source>
</reference>